<name>A0ABP4WFR1_9MICC</name>
<evidence type="ECO:0000313" key="3">
    <source>
        <dbReference type="Proteomes" id="UP001501204"/>
    </source>
</evidence>
<keyword evidence="3" id="KW-1185">Reference proteome</keyword>
<feature type="compositionally biased region" description="Polar residues" evidence="1">
    <location>
        <begin position="41"/>
        <end position="51"/>
    </location>
</feature>
<organism evidence="2 3">
    <name type="scientific">Kocuria aegyptia</name>
    <dbReference type="NCBI Taxonomy" id="330943"/>
    <lineage>
        <taxon>Bacteria</taxon>
        <taxon>Bacillati</taxon>
        <taxon>Actinomycetota</taxon>
        <taxon>Actinomycetes</taxon>
        <taxon>Micrococcales</taxon>
        <taxon>Micrococcaceae</taxon>
        <taxon>Kocuria</taxon>
    </lineage>
</organism>
<feature type="region of interest" description="Disordered" evidence="1">
    <location>
        <begin position="30"/>
        <end position="51"/>
    </location>
</feature>
<proteinExistence type="predicted"/>
<evidence type="ECO:0000256" key="1">
    <source>
        <dbReference type="SAM" id="MobiDB-lite"/>
    </source>
</evidence>
<dbReference type="EMBL" id="BAAAOA010000014">
    <property type="protein sequence ID" value="GAA1753832.1"/>
    <property type="molecule type" value="Genomic_DNA"/>
</dbReference>
<sequence length="77" mass="9551">MKKMPTPHEYSQPRRSWFRRFDDLAMRFYGPAQRSPRNLHGQDQPSEQTRQWYHNLQQDYVMEKDASGRTYLRPRHR</sequence>
<accession>A0ABP4WFR1</accession>
<evidence type="ECO:0000313" key="2">
    <source>
        <dbReference type="EMBL" id="GAA1753832.1"/>
    </source>
</evidence>
<reference evidence="3" key="1">
    <citation type="journal article" date="2019" name="Int. J. Syst. Evol. Microbiol.">
        <title>The Global Catalogue of Microorganisms (GCM) 10K type strain sequencing project: providing services to taxonomists for standard genome sequencing and annotation.</title>
        <authorList>
            <consortium name="The Broad Institute Genomics Platform"/>
            <consortium name="The Broad Institute Genome Sequencing Center for Infectious Disease"/>
            <person name="Wu L."/>
            <person name="Ma J."/>
        </authorList>
    </citation>
    <scope>NUCLEOTIDE SEQUENCE [LARGE SCALE GENOMIC DNA]</scope>
    <source>
        <strain evidence="3">JCM 14735</strain>
    </source>
</reference>
<protein>
    <submittedName>
        <fullName evidence="2">Uncharacterized protein</fullName>
    </submittedName>
</protein>
<dbReference type="Proteomes" id="UP001501204">
    <property type="component" value="Unassembled WGS sequence"/>
</dbReference>
<gene>
    <name evidence="2" type="ORF">GCM10009767_11060</name>
</gene>
<comment type="caution">
    <text evidence="2">The sequence shown here is derived from an EMBL/GenBank/DDBJ whole genome shotgun (WGS) entry which is preliminary data.</text>
</comment>